<protein>
    <submittedName>
        <fullName evidence="8">EamA family transporter</fullName>
    </submittedName>
</protein>
<feature type="domain" description="EamA" evidence="7">
    <location>
        <begin position="179"/>
        <end position="316"/>
    </location>
</feature>
<name>A0A2T1LS25_9CHRO</name>
<evidence type="ECO:0000256" key="4">
    <source>
        <dbReference type="ARBA" id="ARBA00022989"/>
    </source>
</evidence>
<reference evidence="8 9" key="2">
    <citation type="submission" date="2018-03" db="EMBL/GenBank/DDBJ databases">
        <authorList>
            <person name="Keele B.F."/>
        </authorList>
    </citation>
    <scope>NUCLEOTIDE SEQUENCE [LARGE SCALE GENOMIC DNA]</scope>
    <source>
        <strain evidence="8 9">CCALA 016</strain>
    </source>
</reference>
<feature type="transmembrane region" description="Helical" evidence="6">
    <location>
        <begin position="12"/>
        <end position="31"/>
    </location>
</feature>
<dbReference type="PANTHER" id="PTHR32322">
    <property type="entry name" value="INNER MEMBRANE TRANSPORTER"/>
    <property type="match status" value="1"/>
</dbReference>
<keyword evidence="3 6" id="KW-0812">Transmembrane</keyword>
<evidence type="ECO:0000256" key="6">
    <source>
        <dbReference type="SAM" id="Phobius"/>
    </source>
</evidence>
<keyword evidence="4 6" id="KW-1133">Transmembrane helix</keyword>
<comment type="similarity">
    <text evidence="2">Belongs to the EamA transporter family.</text>
</comment>
<comment type="subcellular location">
    <subcellularLocation>
        <location evidence="1">Membrane</location>
        <topology evidence="1">Multi-pass membrane protein</topology>
    </subcellularLocation>
</comment>
<feature type="transmembrane region" description="Helical" evidence="6">
    <location>
        <begin position="275"/>
        <end position="293"/>
    </location>
</feature>
<feature type="transmembrane region" description="Helical" evidence="6">
    <location>
        <begin position="130"/>
        <end position="162"/>
    </location>
</feature>
<keyword evidence="5 6" id="KW-0472">Membrane</keyword>
<feature type="transmembrane region" description="Helical" evidence="6">
    <location>
        <begin position="52"/>
        <end position="72"/>
    </location>
</feature>
<evidence type="ECO:0000313" key="9">
    <source>
        <dbReference type="Proteomes" id="UP000239001"/>
    </source>
</evidence>
<feature type="transmembrane region" description="Helical" evidence="6">
    <location>
        <begin position="242"/>
        <end position="263"/>
    </location>
</feature>
<dbReference type="GO" id="GO:0016020">
    <property type="term" value="C:membrane"/>
    <property type="evidence" value="ECO:0007669"/>
    <property type="project" value="UniProtKB-SubCell"/>
</dbReference>
<comment type="caution">
    <text evidence="8">The sequence shown here is derived from an EMBL/GenBank/DDBJ whole genome shotgun (WGS) entry which is preliminary data.</text>
</comment>
<evidence type="ECO:0000313" key="8">
    <source>
        <dbReference type="EMBL" id="PSF32240.1"/>
    </source>
</evidence>
<feature type="domain" description="EamA" evidence="7">
    <location>
        <begin position="44"/>
        <end position="159"/>
    </location>
</feature>
<dbReference type="EMBL" id="PXOH01000038">
    <property type="protein sequence ID" value="PSF32240.1"/>
    <property type="molecule type" value="Genomic_DNA"/>
</dbReference>
<dbReference type="RefSeq" id="WP_106458999.1">
    <property type="nucleotide sequence ID" value="NZ_PXOH01000038.1"/>
</dbReference>
<evidence type="ECO:0000256" key="1">
    <source>
        <dbReference type="ARBA" id="ARBA00004141"/>
    </source>
</evidence>
<feature type="transmembrane region" description="Helical" evidence="6">
    <location>
        <begin position="210"/>
        <end position="230"/>
    </location>
</feature>
<evidence type="ECO:0000256" key="2">
    <source>
        <dbReference type="ARBA" id="ARBA00007362"/>
    </source>
</evidence>
<evidence type="ECO:0000256" key="3">
    <source>
        <dbReference type="ARBA" id="ARBA00022692"/>
    </source>
</evidence>
<keyword evidence="9" id="KW-1185">Reference proteome</keyword>
<dbReference type="Pfam" id="PF00892">
    <property type="entry name" value="EamA"/>
    <property type="match status" value="2"/>
</dbReference>
<dbReference type="SUPFAM" id="SSF103481">
    <property type="entry name" value="Multidrug resistance efflux transporter EmrE"/>
    <property type="match status" value="2"/>
</dbReference>
<evidence type="ECO:0000259" key="7">
    <source>
        <dbReference type="Pfam" id="PF00892"/>
    </source>
</evidence>
<feature type="transmembrane region" description="Helical" evidence="6">
    <location>
        <begin position="299"/>
        <end position="322"/>
    </location>
</feature>
<dbReference type="InterPro" id="IPR050638">
    <property type="entry name" value="AA-Vitamin_Transporters"/>
</dbReference>
<feature type="transmembrane region" description="Helical" evidence="6">
    <location>
        <begin position="182"/>
        <end position="198"/>
    </location>
</feature>
<proteinExistence type="inferred from homology"/>
<gene>
    <name evidence="8" type="ORF">C7H19_21645</name>
</gene>
<dbReference type="PANTHER" id="PTHR32322:SF2">
    <property type="entry name" value="EAMA DOMAIN-CONTAINING PROTEIN"/>
    <property type="match status" value="1"/>
</dbReference>
<dbReference type="AlphaFoldDB" id="A0A2T1LS25"/>
<reference evidence="8 9" key="1">
    <citation type="submission" date="2018-03" db="EMBL/GenBank/DDBJ databases">
        <title>The ancient ancestry and fast evolution of plastids.</title>
        <authorList>
            <person name="Moore K.R."/>
            <person name="Magnabosco C."/>
            <person name="Momper L."/>
            <person name="Gold D.A."/>
            <person name="Bosak T."/>
            <person name="Fournier G.P."/>
        </authorList>
    </citation>
    <scope>NUCLEOTIDE SEQUENCE [LARGE SCALE GENOMIC DNA]</scope>
    <source>
        <strain evidence="8 9">CCALA 016</strain>
    </source>
</reference>
<dbReference type="InterPro" id="IPR000620">
    <property type="entry name" value="EamA_dom"/>
</dbReference>
<evidence type="ECO:0000256" key="5">
    <source>
        <dbReference type="ARBA" id="ARBA00023136"/>
    </source>
</evidence>
<accession>A0A2T1LS25</accession>
<sequence length="347" mass="37627">MLTKISQFLSHIPSLVYLWVAVLIFAASNSVTRKIIELGEHHLVNGRNPISLCNVLFVGNICAFLVMISIFYSEWKPRKLKNLTRGDWISLTIIGSLSGAIAPALIFTALDQTNVTNVVLIGRLEPPLTLALSVWLLGVRVNFWTVVSSLMTLVGVLTTAFLGSSGQAIATMGGLHLGKGELEIALAAIILSVATVISKSRLKSIPIGIFSIYRTVIGTVIFFILANALYGSHHFSDAFSPYLWAWMFLYATVIVVVGQLCWFAGLRNATSKDTTLASSFNPIAAIFMAYLILGEMPSPAQYLGGSIILAGIFLSLIGNFTYTKNKNLSSRSSLINAMEMAIGFRGI</sequence>
<organism evidence="8 9">
    <name type="scientific">Aphanothece hegewaldii CCALA 016</name>
    <dbReference type="NCBI Taxonomy" id="2107694"/>
    <lineage>
        <taxon>Bacteria</taxon>
        <taxon>Bacillati</taxon>
        <taxon>Cyanobacteriota</taxon>
        <taxon>Cyanophyceae</taxon>
        <taxon>Oscillatoriophycideae</taxon>
        <taxon>Chroococcales</taxon>
        <taxon>Aphanothecaceae</taxon>
        <taxon>Aphanothece</taxon>
    </lineage>
</organism>
<feature type="transmembrane region" description="Helical" evidence="6">
    <location>
        <begin position="88"/>
        <end position="110"/>
    </location>
</feature>
<dbReference type="OrthoDB" id="505666at2"/>
<dbReference type="InterPro" id="IPR037185">
    <property type="entry name" value="EmrE-like"/>
</dbReference>
<dbReference type="Proteomes" id="UP000239001">
    <property type="component" value="Unassembled WGS sequence"/>
</dbReference>